<evidence type="ECO:0000313" key="2">
    <source>
        <dbReference type="Proteomes" id="UP000006798"/>
    </source>
</evidence>
<dbReference type="EMBL" id="CP002878">
    <property type="protein sequence ID" value="AEI80248.1"/>
    <property type="molecule type" value="Genomic_DNA"/>
</dbReference>
<sequence>MARKIMIESTDPKALASVADNIPMNRTPKTARYATWFAVLLCSAYPYPAFSQSVHIQILGIRSSTGMVACTLFESPVGFPADYLHSARNIMSVRVKNNQAQCNFEGIPPGTYAIAVAHDENMNGKLDTNGLGIPAEGYGFSNNAVGWLGAPSFSDASFSYDGGNLNLTIRLHY</sequence>
<organism evidence="1 2">
    <name type="scientific">Cupriavidus necator (strain ATCC 43291 / DSM 13513 / CCUG 52238 / LMG 8453 / N-1)</name>
    <name type="common">Ralstonia eutropha</name>
    <dbReference type="NCBI Taxonomy" id="1042878"/>
    <lineage>
        <taxon>Bacteria</taxon>
        <taxon>Pseudomonadati</taxon>
        <taxon>Pseudomonadota</taxon>
        <taxon>Betaproteobacteria</taxon>
        <taxon>Burkholderiales</taxon>
        <taxon>Burkholderiaceae</taxon>
        <taxon>Cupriavidus</taxon>
    </lineage>
</organism>
<dbReference type="Pfam" id="PF09912">
    <property type="entry name" value="DUF2141"/>
    <property type="match status" value="1"/>
</dbReference>
<accession>F8GN60</accession>
<dbReference type="AlphaFoldDB" id="F8GN60"/>
<evidence type="ECO:0008006" key="3">
    <source>
        <dbReference type="Google" id="ProtNLM"/>
    </source>
</evidence>
<name>F8GN60_CUPNN</name>
<dbReference type="HOGENOM" id="CLU_125018_0_1_4"/>
<dbReference type="KEGG" id="cnc:CNE_2c12840"/>
<evidence type="ECO:0000313" key="1">
    <source>
        <dbReference type="EMBL" id="AEI80248.1"/>
    </source>
</evidence>
<proteinExistence type="predicted"/>
<reference evidence="1 2" key="1">
    <citation type="journal article" date="2011" name="J. Bacteriol.">
        <title>Complete genome sequence of the type strain Cupriavidus necator N-1.</title>
        <authorList>
            <person name="Poehlein A."/>
            <person name="Kusian B."/>
            <person name="Friedrich B."/>
            <person name="Daniel R."/>
            <person name="Bowien B."/>
        </authorList>
    </citation>
    <scope>NUCLEOTIDE SEQUENCE [LARGE SCALE GENOMIC DNA]</scope>
    <source>
        <strain evidence="2">ATCC 43291 / DSM 13513 / CCUG 52238 / LMG 8453 / N-1</strain>
    </source>
</reference>
<dbReference type="Proteomes" id="UP000006798">
    <property type="component" value="Chromosome 2"/>
</dbReference>
<dbReference type="InterPro" id="IPR018673">
    <property type="entry name" value="DUF2141"/>
</dbReference>
<protein>
    <recommendedName>
        <fullName evidence="3">DUF2141 domain-containing protein</fullName>
    </recommendedName>
</protein>
<gene>
    <name evidence="1" type="ordered locus">CNE_2c12840</name>
</gene>